<evidence type="ECO:0000313" key="4">
    <source>
        <dbReference type="Proteomes" id="UP001320159"/>
    </source>
</evidence>
<dbReference type="AlphaFoldDB" id="A0AAP2W5A9"/>
<keyword evidence="2" id="KW-0812">Transmembrane</keyword>
<keyword evidence="2" id="KW-0472">Membrane</keyword>
<reference evidence="3 4" key="1">
    <citation type="submission" date="2017-11" db="EMBL/GenBank/DDBJ databases">
        <title>Isolation and Characterization of Family Methanocellaceae Species from Potential Methane Hydrate Area Offshore Southwestern Taiwan.</title>
        <authorList>
            <person name="Zhang W.-L."/>
            <person name="Chen W.-C."/>
            <person name="Lai M.-C."/>
            <person name="Chen S.-C."/>
        </authorList>
    </citation>
    <scope>NUCLEOTIDE SEQUENCE [LARGE SCALE GENOMIC DNA]</scope>
    <source>
        <strain evidence="3 4">CWC-04</strain>
    </source>
</reference>
<dbReference type="Gene3D" id="2.60.40.1120">
    <property type="entry name" value="Carboxypeptidase-like, regulatory domain"/>
    <property type="match status" value="1"/>
</dbReference>
<sequence>MDGMNSKIKFTIVILFVLCIAGISFISSASASSSVKVNGTVSINNVPTGEATIKYVYMTGGSVSTVTDGNGYYELFVDTDKLLSVEIFYGGSKLDTSSTFMYESGMTDVRADYTFNNMGVSPPPVIIPSPTPTTSPVPSVTTTPIITPAPVPDPCFNISGMIKDMKMNGIQGVKITIWNTASENGKSVNTGLPDIINNPQLTGTGISSPAGSFSFDMVPAGTYNITAEKDGKATYQIIEIFQSGTLTLNLVLQDSVEPAGNATGQNMTFTPQQNPVSSPTSQPTVTPAPHSTSDPVSSPTSDPTGKNPVNPDPKASTDSLVSYFTYIALGLVLLICGGFFVIMLLKR</sequence>
<gene>
    <name evidence="3" type="ORF">CUJ83_03885</name>
</gene>
<protein>
    <recommendedName>
        <fullName evidence="5">Carboxypeptidase regulatory-like domain-containing protein</fullName>
    </recommendedName>
</protein>
<evidence type="ECO:0000256" key="1">
    <source>
        <dbReference type="SAM" id="MobiDB-lite"/>
    </source>
</evidence>
<organism evidence="3 4">
    <name type="scientific">Methanooceanicella nereidis</name>
    <dbReference type="NCBI Taxonomy" id="2052831"/>
    <lineage>
        <taxon>Archaea</taxon>
        <taxon>Methanobacteriati</taxon>
        <taxon>Methanobacteriota</taxon>
        <taxon>Stenosarchaea group</taxon>
        <taxon>Methanomicrobia</taxon>
        <taxon>Methanocellales</taxon>
        <taxon>Methanocellaceae</taxon>
        <taxon>Methanooceanicella</taxon>
    </lineage>
</organism>
<dbReference type="InterPro" id="IPR008969">
    <property type="entry name" value="CarboxyPept-like_regulatory"/>
</dbReference>
<evidence type="ECO:0000313" key="3">
    <source>
        <dbReference type="EMBL" id="MCD1294133.1"/>
    </source>
</evidence>
<comment type="caution">
    <text evidence="3">The sequence shown here is derived from an EMBL/GenBank/DDBJ whole genome shotgun (WGS) entry which is preliminary data.</text>
</comment>
<evidence type="ECO:0008006" key="5">
    <source>
        <dbReference type="Google" id="ProtNLM"/>
    </source>
</evidence>
<feature type="compositionally biased region" description="Low complexity" evidence="1">
    <location>
        <begin position="291"/>
        <end position="304"/>
    </location>
</feature>
<keyword evidence="2" id="KW-1133">Transmembrane helix</keyword>
<accession>A0AAP2W5A9</accession>
<name>A0AAP2W5A9_9EURY</name>
<feature type="compositionally biased region" description="Polar residues" evidence="1">
    <location>
        <begin position="262"/>
        <end position="285"/>
    </location>
</feature>
<keyword evidence="4" id="KW-1185">Reference proteome</keyword>
<dbReference type="EMBL" id="PGCK01000002">
    <property type="protein sequence ID" value="MCD1294133.1"/>
    <property type="molecule type" value="Genomic_DNA"/>
</dbReference>
<proteinExistence type="predicted"/>
<evidence type="ECO:0000256" key="2">
    <source>
        <dbReference type="SAM" id="Phobius"/>
    </source>
</evidence>
<feature type="region of interest" description="Disordered" evidence="1">
    <location>
        <begin position="261"/>
        <end position="314"/>
    </location>
</feature>
<dbReference type="Proteomes" id="UP001320159">
    <property type="component" value="Unassembled WGS sequence"/>
</dbReference>
<feature type="transmembrane region" description="Helical" evidence="2">
    <location>
        <begin position="323"/>
        <end position="345"/>
    </location>
</feature>
<dbReference type="SUPFAM" id="SSF49464">
    <property type="entry name" value="Carboxypeptidase regulatory domain-like"/>
    <property type="match status" value="1"/>
</dbReference>